<dbReference type="Proteomes" id="UP000177876">
    <property type="component" value="Unassembled WGS sequence"/>
</dbReference>
<evidence type="ECO:0000256" key="7">
    <source>
        <dbReference type="PROSITE-ProRule" id="PRU01091"/>
    </source>
</evidence>
<feature type="domain" description="OmpR/PhoB-type" evidence="9">
    <location>
        <begin position="128"/>
        <end position="227"/>
    </location>
</feature>
<dbReference type="SMART" id="SM00448">
    <property type="entry name" value="REC"/>
    <property type="match status" value="1"/>
</dbReference>
<dbReference type="CDD" id="cd00383">
    <property type="entry name" value="trans_reg_C"/>
    <property type="match status" value="1"/>
</dbReference>
<dbReference type="PROSITE" id="PS51755">
    <property type="entry name" value="OMPR_PHOB"/>
    <property type="match status" value="1"/>
</dbReference>
<dbReference type="PROSITE" id="PS50110">
    <property type="entry name" value="RESPONSE_REGULATORY"/>
    <property type="match status" value="1"/>
</dbReference>
<evidence type="ECO:0000256" key="3">
    <source>
        <dbReference type="ARBA" id="ARBA00023015"/>
    </source>
</evidence>
<dbReference type="InterPro" id="IPR016032">
    <property type="entry name" value="Sig_transdc_resp-reg_C-effctor"/>
</dbReference>
<dbReference type="Gene3D" id="1.10.10.10">
    <property type="entry name" value="Winged helix-like DNA-binding domain superfamily/Winged helix DNA-binding domain"/>
    <property type="match status" value="1"/>
</dbReference>
<dbReference type="InterPro" id="IPR011006">
    <property type="entry name" value="CheY-like_superfamily"/>
</dbReference>
<dbReference type="InterPro" id="IPR036388">
    <property type="entry name" value="WH-like_DNA-bd_sf"/>
</dbReference>
<sequence length="233" mass="26374">MKKVLIVEDERPMAEAISFSLRKEGYEVDIALDGELGWEMCKNGGYDLILLDLMLPKMDGMEICRKLRQESSTPIIMLTAKDSDLDKVLGLEMGADDYITKPFNMRELTARVKAVLRRVQAEGAAEAKGRLVIGNIVVNEERHEVTVGSDVVDMPLMEYRLLEIFMKNPGKALPRSYLIGQAWGGDFYGDTKTLDVHIRRLREKIEEDPAKPEHIITVRGVGYRFEAGRLTDE</sequence>
<organism evidence="10 11">
    <name type="scientific">Candidatus Solincola sediminis</name>
    <dbReference type="NCBI Taxonomy" id="1797199"/>
    <lineage>
        <taxon>Bacteria</taxon>
        <taxon>Bacillati</taxon>
        <taxon>Actinomycetota</taxon>
        <taxon>Candidatus Geothermincolia</taxon>
        <taxon>Candidatus Geothermincolales</taxon>
        <taxon>Candidatus Geothermincolaceae</taxon>
        <taxon>Candidatus Solincola</taxon>
    </lineage>
</organism>
<evidence type="ECO:0000256" key="5">
    <source>
        <dbReference type="ARBA" id="ARBA00023163"/>
    </source>
</evidence>
<dbReference type="Gene3D" id="3.40.50.2300">
    <property type="match status" value="1"/>
</dbReference>
<keyword evidence="4 7" id="KW-0238">DNA-binding</keyword>
<dbReference type="Gene3D" id="6.10.250.690">
    <property type="match status" value="1"/>
</dbReference>
<evidence type="ECO:0000259" key="9">
    <source>
        <dbReference type="PROSITE" id="PS51755"/>
    </source>
</evidence>
<dbReference type="Pfam" id="PF00072">
    <property type="entry name" value="Response_reg"/>
    <property type="match status" value="1"/>
</dbReference>
<dbReference type="PANTHER" id="PTHR48111">
    <property type="entry name" value="REGULATOR OF RPOS"/>
    <property type="match status" value="1"/>
</dbReference>
<proteinExistence type="predicted"/>
<evidence type="ECO:0000256" key="1">
    <source>
        <dbReference type="ARBA" id="ARBA00022553"/>
    </source>
</evidence>
<dbReference type="GO" id="GO:0006355">
    <property type="term" value="P:regulation of DNA-templated transcription"/>
    <property type="evidence" value="ECO:0007669"/>
    <property type="project" value="InterPro"/>
</dbReference>
<dbReference type="InterPro" id="IPR001789">
    <property type="entry name" value="Sig_transdc_resp-reg_receiver"/>
</dbReference>
<dbReference type="FunFam" id="3.40.50.2300:FF:000001">
    <property type="entry name" value="DNA-binding response regulator PhoB"/>
    <property type="match status" value="1"/>
</dbReference>
<dbReference type="GO" id="GO:0000156">
    <property type="term" value="F:phosphorelay response regulator activity"/>
    <property type="evidence" value="ECO:0007669"/>
    <property type="project" value="TreeGrafter"/>
</dbReference>
<dbReference type="SMART" id="SM00862">
    <property type="entry name" value="Trans_reg_C"/>
    <property type="match status" value="1"/>
</dbReference>
<dbReference type="InterPro" id="IPR039420">
    <property type="entry name" value="WalR-like"/>
</dbReference>
<dbReference type="FunFam" id="1.10.10.10:FF:000018">
    <property type="entry name" value="DNA-binding response regulator ResD"/>
    <property type="match status" value="1"/>
</dbReference>
<feature type="domain" description="Response regulatory" evidence="8">
    <location>
        <begin position="3"/>
        <end position="116"/>
    </location>
</feature>
<dbReference type="PANTHER" id="PTHR48111:SF1">
    <property type="entry name" value="TWO-COMPONENT RESPONSE REGULATOR ORR33"/>
    <property type="match status" value="1"/>
</dbReference>
<protein>
    <submittedName>
        <fullName evidence="10">DNA-binding response regulator</fullName>
    </submittedName>
</protein>
<dbReference type="Pfam" id="PF00486">
    <property type="entry name" value="Trans_reg_C"/>
    <property type="match status" value="1"/>
</dbReference>
<dbReference type="STRING" id="1797197.A2Y75_09275"/>
<gene>
    <name evidence="10" type="ORF">A2Y75_09275</name>
</gene>
<dbReference type="InterPro" id="IPR001867">
    <property type="entry name" value="OmpR/PhoB-type_DNA-bd"/>
</dbReference>
<reference evidence="10 11" key="1">
    <citation type="journal article" date="2016" name="Nat. Commun.">
        <title>Thousands of microbial genomes shed light on interconnected biogeochemical processes in an aquifer system.</title>
        <authorList>
            <person name="Anantharaman K."/>
            <person name="Brown C.T."/>
            <person name="Hug L.A."/>
            <person name="Sharon I."/>
            <person name="Castelle C.J."/>
            <person name="Probst A.J."/>
            <person name="Thomas B.C."/>
            <person name="Singh A."/>
            <person name="Wilkins M.J."/>
            <person name="Karaoz U."/>
            <person name="Brodie E.L."/>
            <person name="Williams K.H."/>
            <person name="Hubbard S.S."/>
            <person name="Banfield J.F."/>
        </authorList>
    </citation>
    <scope>NUCLEOTIDE SEQUENCE [LARGE SCALE GENOMIC DNA]</scope>
</reference>
<feature type="DNA-binding region" description="OmpR/PhoB-type" evidence="7">
    <location>
        <begin position="128"/>
        <end position="227"/>
    </location>
</feature>
<dbReference type="EMBL" id="MELK01000053">
    <property type="protein sequence ID" value="OFW55502.1"/>
    <property type="molecule type" value="Genomic_DNA"/>
</dbReference>
<evidence type="ECO:0000313" key="10">
    <source>
        <dbReference type="EMBL" id="OFW55502.1"/>
    </source>
</evidence>
<evidence type="ECO:0000259" key="8">
    <source>
        <dbReference type="PROSITE" id="PS50110"/>
    </source>
</evidence>
<evidence type="ECO:0000256" key="2">
    <source>
        <dbReference type="ARBA" id="ARBA00023012"/>
    </source>
</evidence>
<keyword evidence="1 6" id="KW-0597">Phosphoprotein</keyword>
<feature type="modified residue" description="4-aspartylphosphate" evidence="6">
    <location>
        <position position="52"/>
    </location>
</feature>
<dbReference type="GO" id="GO:0000976">
    <property type="term" value="F:transcription cis-regulatory region binding"/>
    <property type="evidence" value="ECO:0007669"/>
    <property type="project" value="TreeGrafter"/>
</dbReference>
<name>A0A1F2WF85_9ACTN</name>
<comment type="caution">
    <text evidence="10">The sequence shown here is derived from an EMBL/GenBank/DDBJ whole genome shotgun (WGS) entry which is preliminary data.</text>
</comment>
<evidence type="ECO:0000313" key="11">
    <source>
        <dbReference type="Proteomes" id="UP000177876"/>
    </source>
</evidence>
<dbReference type="GO" id="GO:0005829">
    <property type="term" value="C:cytosol"/>
    <property type="evidence" value="ECO:0007669"/>
    <property type="project" value="TreeGrafter"/>
</dbReference>
<dbReference type="AlphaFoldDB" id="A0A1F2WF85"/>
<accession>A0A1F2WF85</accession>
<evidence type="ECO:0000256" key="4">
    <source>
        <dbReference type="ARBA" id="ARBA00023125"/>
    </source>
</evidence>
<dbReference type="SUPFAM" id="SSF52172">
    <property type="entry name" value="CheY-like"/>
    <property type="match status" value="1"/>
</dbReference>
<keyword evidence="5" id="KW-0804">Transcription</keyword>
<evidence type="ECO:0000256" key="6">
    <source>
        <dbReference type="PROSITE-ProRule" id="PRU00169"/>
    </source>
</evidence>
<dbReference type="GO" id="GO:0032993">
    <property type="term" value="C:protein-DNA complex"/>
    <property type="evidence" value="ECO:0007669"/>
    <property type="project" value="TreeGrafter"/>
</dbReference>
<dbReference type="SUPFAM" id="SSF46894">
    <property type="entry name" value="C-terminal effector domain of the bipartite response regulators"/>
    <property type="match status" value="1"/>
</dbReference>
<keyword evidence="3" id="KW-0805">Transcription regulation</keyword>
<keyword evidence="2" id="KW-0902">Two-component regulatory system</keyword>